<feature type="transmembrane region" description="Helical" evidence="1">
    <location>
        <begin position="64"/>
        <end position="84"/>
    </location>
</feature>
<dbReference type="eggNOG" id="COG1266">
    <property type="taxonomic scope" value="Bacteria"/>
</dbReference>
<feature type="transmembrane region" description="Helical" evidence="1">
    <location>
        <begin position="31"/>
        <end position="52"/>
    </location>
</feature>
<dbReference type="InterPro" id="IPR003675">
    <property type="entry name" value="Rce1/LyrA-like_dom"/>
</dbReference>
<protein>
    <recommendedName>
        <fullName evidence="2">CAAX prenyl protease 2/Lysostaphin resistance protein A-like domain-containing protein</fullName>
    </recommendedName>
</protein>
<sequence>MRDLLTVASIGVGLVAINITAHFTTAASWFLTMPAGVLVLVGIAKVLGLSWHDLGLSQRTLRKGLIYGGAAAASVATLVGLGLVLPTTREFFLNDAYSSMRTALLAAFILIPLQTVIPEELAFRGALHGSLARLGGARAVFIGGSVLFGLWHVASSLNLTASNSGLTALLGSGTVAQWAGVGLAVVATSVAGAGFTWLRHHTGSVIAPIALHWALNAVGALAAAAAWQFA</sequence>
<feature type="transmembrane region" description="Helical" evidence="1">
    <location>
        <begin position="175"/>
        <end position="198"/>
    </location>
</feature>
<keyword evidence="1" id="KW-0472">Membrane</keyword>
<dbReference type="GO" id="GO:0080120">
    <property type="term" value="P:CAAX-box protein maturation"/>
    <property type="evidence" value="ECO:0007669"/>
    <property type="project" value="UniProtKB-ARBA"/>
</dbReference>
<dbReference type="KEGG" id="chn:A605_10175"/>
<dbReference type="Proteomes" id="UP000011723">
    <property type="component" value="Chromosome"/>
</dbReference>
<feature type="transmembrane region" description="Helical" evidence="1">
    <location>
        <begin position="210"/>
        <end position="229"/>
    </location>
</feature>
<name>M1NU85_9CORY</name>
<dbReference type="Pfam" id="PF02517">
    <property type="entry name" value="Rce1-like"/>
    <property type="match status" value="1"/>
</dbReference>
<accession>M1NU85</accession>
<gene>
    <name evidence="3" type="ORF">A605_10175</name>
</gene>
<keyword evidence="1" id="KW-1133">Transmembrane helix</keyword>
<dbReference type="EMBL" id="CP003697">
    <property type="protein sequence ID" value="AGF73037.1"/>
    <property type="molecule type" value="Genomic_DNA"/>
</dbReference>
<keyword evidence="4" id="KW-1185">Reference proteome</keyword>
<dbReference type="HOGENOM" id="CLU_088558_0_0_11"/>
<dbReference type="PATRIC" id="fig|1121362.3.peg.2060"/>
<evidence type="ECO:0000313" key="3">
    <source>
        <dbReference type="EMBL" id="AGF73037.1"/>
    </source>
</evidence>
<dbReference type="PIRSF" id="PIRSF026622">
    <property type="entry name" value="Proteas_026622"/>
    <property type="match status" value="1"/>
</dbReference>
<feature type="domain" description="CAAX prenyl protease 2/Lysostaphin resistance protein A-like" evidence="2">
    <location>
        <begin position="104"/>
        <end position="218"/>
    </location>
</feature>
<reference evidence="3 4" key="1">
    <citation type="journal article" date="2012" name="Stand. Genomic Sci.">
        <title>Genome sequence of the halotolerant bacterium Corynebacterium halotolerans type strain YIM 70093(T) (= DSM 44683(T)).</title>
        <authorList>
            <person name="Ruckert C."/>
            <person name="Albersmeier A."/>
            <person name="Al-Dilaimi A."/>
            <person name="Niehaus K."/>
            <person name="Szczepanowski R."/>
            <person name="Kalinowski J."/>
        </authorList>
    </citation>
    <scope>NUCLEOTIDE SEQUENCE [LARGE SCALE GENOMIC DNA]</scope>
    <source>
        <strain evidence="3">YIM 70093</strain>
    </source>
</reference>
<feature type="transmembrane region" description="Helical" evidence="1">
    <location>
        <begin position="135"/>
        <end position="155"/>
    </location>
</feature>
<dbReference type="STRING" id="1121362.A605_10175"/>
<evidence type="ECO:0000256" key="1">
    <source>
        <dbReference type="SAM" id="Phobius"/>
    </source>
</evidence>
<organism evidence="3 4">
    <name type="scientific">Corynebacterium halotolerans YIM 70093 = DSM 44683</name>
    <dbReference type="NCBI Taxonomy" id="1121362"/>
    <lineage>
        <taxon>Bacteria</taxon>
        <taxon>Bacillati</taxon>
        <taxon>Actinomycetota</taxon>
        <taxon>Actinomycetes</taxon>
        <taxon>Mycobacteriales</taxon>
        <taxon>Corynebacteriaceae</taxon>
        <taxon>Corynebacterium</taxon>
    </lineage>
</organism>
<keyword evidence="1" id="KW-0812">Transmembrane</keyword>
<evidence type="ECO:0000313" key="4">
    <source>
        <dbReference type="Proteomes" id="UP000011723"/>
    </source>
</evidence>
<dbReference type="GO" id="GO:0004175">
    <property type="term" value="F:endopeptidase activity"/>
    <property type="evidence" value="ECO:0007669"/>
    <property type="project" value="UniProtKB-ARBA"/>
</dbReference>
<dbReference type="AlphaFoldDB" id="M1NU85"/>
<proteinExistence type="predicted"/>
<evidence type="ECO:0000259" key="2">
    <source>
        <dbReference type="Pfam" id="PF02517"/>
    </source>
</evidence>
<dbReference type="InterPro" id="IPR015837">
    <property type="entry name" value="UCP026622_CAAX_protease"/>
</dbReference>
<feature type="transmembrane region" description="Helical" evidence="1">
    <location>
        <begin position="104"/>
        <end position="123"/>
    </location>
</feature>